<dbReference type="InterPro" id="IPR029437">
    <property type="entry name" value="HPS3_N"/>
</dbReference>
<gene>
    <name evidence="3" type="ORF">MGAL_10B010894</name>
</gene>
<feature type="domain" description="BLOC-2 complex member HPS3 N-terminal" evidence="1">
    <location>
        <begin position="410"/>
        <end position="534"/>
    </location>
</feature>
<evidence type="ECO:0000259" key="1">
    <source>
        <dbReference type="Pfam" id="PF14761"/>
    </source>
</evidence>
<dbReference type="Proteomes" id="UP000596742">
    <property type="component" value="Unassembled WGS sequence"/>
</dbReference>
<dbReference type="InterPro" id="IPR017216">
    <property type="entry name" value="HPS3"/>
</dbReference>
<dbReference type="PANTHER" id="PTHR28633">
    <property type="entry name" value="HERMANSKY-PUDLAK SYNDROME 3 PROTEIN"/>
    <property type="match status" value="1"/>
</dbReference>
<sequence>MVKVFKCHNFKSQSVVQVDGEPIAFFNHKEKLFVATDKCTIEVFSLGSSISKISSFSTTEQTIHDIVFCFPGNYVATIESTYNRRSKKNVFYIKVYLNWEVASGKGNHRTAIRLAGKDQNVTTSAVDESLIQVIEIPYEEEIQDFSVCQKTGNLITVSKEITDVYHLVEKKILNSDRVYLDIVKFLQLEWHIGHVTKTVLCEDYIGVLSKRETQIVKVVYSDENLGRLQNVETDRRSSSERGNHQLKSSSVMSNVSFLSSKSSLSLPDTPQFSRVGCRSSANASPSLLLNKSVDSVSIIKEDDHFVKINLDDLKLNQSHSSNKSIKTIHLKKLQEHNCDKVLEPDVTDFRGGGHQTAGSIHVMTVHHQKTKRTEDEFRHLQLIPSYISNISRLSTRVMLGSVPLRSVVYNSMVGISCFVSSDSNGYVFDIWSSVSTQLSTYSYSDIPMQIVMNEDLLYVLTGRGLEIYTSRCGTAAIHHTERFNTKEKAFPSADMDTCLCGVHLFMNTIKLDVSDKYVIILSKLDGVHRSDERSCSLYAVEKCSPGELYKDMVKYGERSRKHNEGTYLNLLLEGHMTLRNTFIGGDINDSEIEELFRESCLLIGEYYAKEKGTEGQLCIPYLTMSGLSVADIIRQLVASHEKMGYSDHGQGFIAYLKHVLLQDAEPFELIEAEGDMILSICSKAIPDLLSDIILFSRVKEFNSEHALTLLQTWIKELARHGEKSSITDKLALTNLYLVLCDPETSERTLLLIPKVDLMKICVQHNEILHDNFQHLSPLSQLMRRCCPSVLTQSMVALHDKGTISLDLAIQLLQGTSSSVEMYKNTHVKEYLELLLNDTQRRYIFEEAVVLLSEIYIKRLADQKSVISKKRTAPQVLQL</sequence>
<comment type="caution">
    <text evidence="3">The sequence shown here is derived from an EMBL/GenBank/DDBJ whole genome shotgun (WGS) entry which is preliminary data.</text>
</comment>
<reference evidence="3" key="1">
    <citation type="submission" date="2018-11" db="EMBL/GenBank/DDBJ databases">
        <authorList>
            <person name="Alioto T."/>
            <person name="Alioto T."/>
        </authorList>
    </citation>
    <scope>NUCLEOTIDE SEQUENCE</scope>
</reference>
<dbReference type="EMBL" id="UYJE01009576">
    <property type="protein sequence ID" value="VDI74607.1"/>
    <property type="molecule type" value="Genomic_DNA"/>
</dbReference>
<dbReference type="OrthoDB" id="10255480at2759"/>
<name>A0A8B6H864_MYTGA</name>
<proteinExistence type="predicted"/>
<dbReference type="GO" id="GO:0005737">
    <property type="term" value="C:cytoplasm"/>
    <property type="evidence" value="ECO:0007669"/>
    <property type="project" value="TreeGrafter"/>
</dbReference>
<dbReference type="InterPro" id="IPR029438">
    <property type="entry name" value="HPS3_C"/>
</dbReference>
<feature type="domain" description="BLOC-2 complex member HPS3 N-terminal" evidence="1">
    <location>
        <begin position="3"/>
        <end position="247"/>
    </location>
</feature>
<dbReference type="AlphaFoldDB" id="A0A8B6H864"/>
<accession>A0A8B6H864</accession>
<keyword evidence="4" id="KW-1185">Reference proteome</keyword>
<dbReference type="Pfam" id="PF14763">
    <property type="entry name" value="HPS3_C"/>
    <property type="match status" value="1"/>
</dbReference>
<evidence type="ECO:0000313" key="3">
    <source>
        <dbReference type="EMBL" id="VDI74607.1"/>
    </source>
</evidence>
<dbReference type="PANTHER" id="PTHR28633:SF1">
    <property type="entry name" value="BLOC-2 COMPLEX MEMBER HPS3"/>
    <property type="match status" value="1"/>
</dbReference>
<feature type="domain" description="BLOC-2 complex member HPS3 C-terminal" evidence="2">
    <location>
        <begin position="548"/>
        <end position="868"/>
    </location>
</feature>
<feature type="non-terminal residue" evidence="3">
    <location>
        <position position="878"/>
    </location>
</feature>
<evidence type="ECO:0000259" key="2">
    <source>
        <dbReference type="Pfam" id="PF14763"/>
    </source>
</evidence>
<evidence type="ECO:0000313" key="4">
    <source>
        <dbReference type="Proteomes" id="UP000596742"/>
    </source>
</evidence>
<organism evidence="3 4">
    <name type="scientific">Mytilus galloprovincialis</name>
    <name type="common">Mediterranean mussel</name>
    <dbReference type="NCBI Taxonomy" id="29158"/>
    <lineage>
        <taxon>Eukaryota</taxon>
        <taxon>Metazoa</taxon>
        <taxon>Spiralia</taxon>
        <taxon>Lophotrochozoa</taxon>
        <taxon>Mollusca</taxon>
        <taxon>Bivalvia</taxon>
        <taxon>Autobranchia</taxon>
        <taxon>Pteriomorphia</taxon>
        <taxon>Mytilida</taxon>
        <taxon>Mytiloidea</taxon>
        <taxon>Mytilidae</taxon>
        <taxon>Mytilinae</taxon>
        <taxon>Mytilus</taxon>
    </lineage>
</organism>
<protein>
    <submittedName>
        <fullName evidence="3">Hermansky-Pudlak syndrome 3 protein</fullName>
    </submittedName>
</protein>
<dbReference type="Pfam" id="PF14761">
    <property type="entry name" value="HPS3_N"/>
    <property type="match status" value="2"/>
</dbReference>